<keyword evidence="1" id="KW-0732">Signal</keyword>
<evidence type="ECO:0000313" key="2">
    <source>
        <dbReference type="EMBL" id="NQV65871.1"/>
    </source>
</evidence>
<feature type="non-terminal residue" evidence="2">
    <location>
        <position position="289"/>
    </location>
</feature>
<dbReference type="EMBL" id="JABMOJ010000416">
    <property type="protein sequence ID" value="NQV65871.1"/>
    <property type="molecule type" value="Genomic_DNA"/>
</dbReference>
<proteinExistence type="predicted"/>
<evidence type="ECO:0000256" key="1">
    <source>
        <dbReference type="SAM" id="SignalP"/>
    </source>
</evidence>
<protein>
    <submittedName>
        <fullName evidence="2">Uncharacterized protein</fullName>
    </submittedName>
</protein>
<dbReference type="AlphaFoldDB" id="A0A972VYJ8"/>
<feature type="signal peptide" evidence="1">
    <location>
        <begin position="1"/>
        <end position="20"/>
    </location>
</feature>
<organism evidence="2 3">
    <name type="scientific">SAR86 cluster bacterium</name>
    <dbReference type="NCBI Taxonomy" id="2030880"/>
    <lineage>
        <taxon>Bacteria</taxon>
        <taxon>Pseudomonadati</taxon>
        <taxon>Pseudomonadota</taxon>
        <taxon>Gammaproteobacteria</taxon>
        <taxon>SAR86 cluster</taxon>
    </lineage>
</organism>
<evidence type="ECO:0000313" key="3">
    <source>
        <dbReference type="Proteomes" id="UP000754644"/>
    </source>
</evidence>
<accession>A0A972VYJ8</accession>
<feature type="chain" id="PRO_5038030077" evidence="1">
    <location>
        <begin position="21"/>
        <end position="289"/>
    </location>
</feature>
<sequence>MIRATLALLAVFALVSSAFADNHENSWRGVDLDKNFGMQFEVCSLQAGKSVADVAKLDARLKQAWSKMNINLSVIRLTPLYSHGMPGQSNVDYIDLVMGDINEFGAAWDAWMVSDEAAKLMADTAKVGDCSFKFGQGINKMLNAAELESTDNRLMTMNWCAPREGVSSEHLKAKHASWLVDNGDDLDIAAWNIFMPRLGAGSRHGKFMHLASYTSASKLMANQDWLANGGGAAAMRDYENSYATCEGESAWVAAVFVNKDVAFIDYATLASEGLSAHNSFGGFSQTSLV</sequence>
<reference evidence="2" key="1">
    <citation type="submission" date="2020-05" db="EMBL/GenBank/DDBJ databases">
        <title>Sulfur intermediates as new biogeochemical hubs in an aquatic model microbial ecosystem.</title>
        <authorList>
            <person name="Vigneron A."/>
        </authorList>
    </citation>
    <scope>NUCLEOTIDE SEQUENCE</scope>
    <source>
        <strain evidence="2">Bin.250</strain>
    </source>
</reference>
<comment type="caution">
    <text evidence="2">The sequence shown here is derived from an EMBL/GenBank/DDBJ whole genome shotgun (WGS) entry which is preliminary data.</text>
</comment>
<name>A0A972VYJ8_9GAMM</name>
<gene>
    <name evidence="2" type="ORF">HQ497_10960</name>
</gene>
<dbReference type="Proteomes" id="UP000754644">
    <property type="component" value="Unassembled WGS sequence"/>
</dbReference>